<comment type="cofactor">
    <cofactor evidence="1 8">
        <name>Mg(2+)</name>
        <dbReference type="ChEBI" id="CHEBI:18420"/>
    </cofactor>
</comment>
<dbReference type="EC" id="3.1.-.-" evidence="8"/>
<organism evidence="10 11">
    <name type="scientific">Nocardiopsis exhalans</name>
    <dbReference type="NCBI Taxonomy" id="163604"/>
    <lineage>
        <taxon>Bacteria</taxon>
        <taxon>Bacillati</taxon>
        <taxon>Actinomycetota</taxon>
        <taxon>Actinomycetes</taxon>
        <taxon>Streptosporangiales</taxon>
        <taxon>Nocardiopsidaceae</taxon>
        <taxon>Nocardiopsis</taxon>
    </lineage>
</organism>
<keyword evidence="3 8" id="KW-0540">Nuclease</keyword>
<evidence type="ECO:0000313" key="11">
    <source>
        <dbReference type="Proteomes" id="UP001055940"/>
    </source>
</evidence>
<dbReference type="PANTHER" id="PTHR33653">
    <property type="entry name" value="RIBONUCLEASE VAPC2"/>
    <property type="match status" value="1"/>
</dbReference>
<evidence type="ECO:0000256" key="2">
    <source>
        <dbReference type="ARBA" id="ARBA00022649"/>
    </source>
</evidence>
<proteinExistence type="inferred from homology"/>
<keyword evidence="6 8" id="KW-0460">Magnesium</keyword>
<feature type="domain" description="PIN" evidence="9">
    <location>
        <begin position="6"/>
        <end position="125"/>
    </location>
</feature>
<comment type="function">
    <text evidence="8">Toxic component of a toxin-antitoxin (TA) system. An RNase.</text>
</comment>
<dbReference type="EMBL" id="CP099837">
    <property type="protein sequence ID" value="USY22037.1"/>
    <property type="molecule type" value="Genomic_DNA"/>
</dbReference>
<protein>
    <recommendedName>
        <fullName evidence="8">Ribonuclease VapC</fullName>
        <shortName evidence="8">RNase VapC</shortName>
        <ecNumber evidence="8">3.1.-.-</ecNumber>
    </recommendedName>
    <alternativeName>
        <fullName evidence="8">Toxin VapC</fullName>
    </alternativeName>
</protein>
<feature type="binding site" evidence="8">
    <location>
        <position position="99"/>
    </location>
    <ligand>
        <name>Mg(2+)</name>
        <dbReference type="ChEBI" id="CHEBI:18420"/>
    </ligand>
</feature>
<dbReference type="Proteomes" id="UP001055940">
    <property type="component" value="Chromosome"/>
</dbReference>
<dbReference type="PANTHER" id="PTHR33653:SF1">
    <property type="entry name" value="RIBONUCLEASE VAPC2"/>
    <property type="match status" value="1"/>
</dbReference>
<dbReference type="InterPro" id="IPR050556">
    <property type="entry name" value="Type_II_TA_system_RNase"/>
</dbReference>
<dbReference type="InterPro" id="IPR029060">
    <property type="entry name" value="PIN-like_dom_sf"/>
</dbReference>
<dbReference type="InterPro" id="IPR022907">
    <property type="entry name" value="VapC_family"/>
</dbReference>
<evidence type="ECO:0000256" key="5">
    <source>
        <dbReference type="ARBA" id="ARBA00022801"/>
    </source>
</evidence>
<comment type="similarity">
    <text evidence="7 8">Belongs to the PINc/VapC protein family.</text>
</comment>
<evidence type="ECO:0000256" key="8">
    <source>
        <dbReference type="HAMAP-Rule" id="MF_00265"/>
    </source>
</evidence>
<keyword evidence="2 8" id="KW-1277">Toxin-antitoxin system</keyword>
<keyword evidence="11" id="KW-1185">Reference proteome</keyword>
<name>A0ABY5DCI5_9ACTN</name>
<dbReference type="Pfam" id="PF01850">
    <property type="entry name" value="PIN"/>
    <property type="match status" value="1"/>
</dbReference>
<dbReference type="CDD" id="cd18755">
    <property type="entry name" value="PIN_MtVapC3_VapC21-like"/>
    <property type="match status" value="1"/>
</dbReference>
<reference evidence="10" key="1">
    <citation type="submission" date="2022-06" db="EMBL/GenBank/DDBJ databases">
        <authorList>
            <person name="Ping M."/>
        </authorList>
    </citation>
    <scope>NUCLEOTIDE SEQUENCE</scope>
    <source>
        <strain evidence="10">JCM11759T</strain>
    </source>
</reference>
<evidence type="ECO:0000256" key="3">
    <source>
        <dbReference type="ARBA" id="ARBA00022722"/>
    </source>
</evidence>
<gene>
    <name evidence="8" type="primary">vapC</name>
    <name evidence="10" type="ORF">NE857_10715</name>
</gene>
<accession>A0ABY5DCI5</accession>
<evidence type="ECO:0000259" key="9">
    <source>
        <dbReference type="Pfam" id="PF01850"/>
    </source>
</evidence>
<evidence type="ECO:0000313" key="10">
    <source>
        <dbReference type="EMBL" id="USY22037.1"/>
    </source>
</evidence>
<evidence type="ECO:0000256" key="7">
    <source>
        <dbReference type="ARBA" id="ARBA00038093"/>
    </source>
</evidence>
<evidence type="ECO:0000256" key="4">
    <source>
        <dbReference type="ARBA" id="ARBA00022723"/>
    </source>
</evidence>
<dbReference type="Gene3D" id="3.40.50.1010">
    <property type="entry name" value="5'-nuclease"/>
    <property type="match status" value="1"/>
</dbReference>
<evidence type="ECO:0000256" key="6">
    <source>
        <dbReference type="ARBA" id="ARBA00022842"/>
    </source>
</evidence>
<dbReference type="RefSeq" id="WP_254420855.1">
    <property type="nucleotide sequence ID" value="NZ_BAAAJB010000054.1"/>
</dbReference>
<sequence>MSPAVYLVDTSALARIYSNPEGNEEWDHALIHGTVAVCPITELEFLYSARSDRHREQMVHLLNRMLLPVGLGEEHFARAWEVQRLLTARGEHRSAGPVDLLVAACAEMHGLTLLHDDNDFETIARITGQKVRRI</sequence>
<dbReference type="SUPFAM" id="SSF88723">
    <property type="entry name" value="PIN domain-like"/>
    <property type="match status" value="1"/>
</dbReference>
<keyword evidence="4 8" id="KW-0479">Metal-binding</keyword>
<feature type="binding site" evidence="8">
    <location>
        <position position="9"/>
    </location>
    <ligand>
        <name>Mg(2+)</name>
        <dbReference type="ChEBI" id="CHEBI:18420"/>
    </ligand>
</feature>
<keyword evidence="5 8" id="KW-0378">Hydrolase</keyword>
<dbReference type="InterPro" id="IPR002716">
    <property type="entry name" value="PIN_dom"/>
</dbReference>
<dbReference type="HAMAP" id="MF_00265">
    <property type="entry name" value="VapC_Nob1"/>
    <property type="match status" value="1"/>
</dbReference>
<keyword evidence="8" id="KW-0800">Toxin</keyword>
<evidence type="ECO:0000256" key="1">
    <source>
        <dbReference type="ARBA" id="ARBA00001946"/>
    </source>
</evidence>